<accession>A0A482WRV4</accession>
<comment type="caution">
    <text evidence="1">The sequence shown here is derived from an EMBL/GenBank/DDBJ whole genome shotgun (WGS) entry which is preliminary data.</text>
</comment>
<dbReference type="OrthoDB" id="7762739at2759"/>
<dbReference type="InParanoid" id="A0A482WRV4"/>
<gene>
    <name evidence="1" type="ORF">LSTR_LSTR013939</name>
</gene>
<dbReference type="Proteomes" id="UP000291343">
    <property type="component" value="Unassembled WGS sequence"/>
</dbReference>
<reference evidence="1 2" key="1">
    <citation type="journal article" date="2017" name="Gigascience">
        <title>Genome sequence of the small brown planthopper, Laodelphax striatellus.</title>
        <authorList>
            <person name="Zhu J."/>
            <person name="Jiang F."/>
            <person name="Wang X."/>
            <person name="Yang P."/>
            <person name="Bao Y."/>
            <person name="Zhao W."/>
            <person name="Wang W."/>
            <person name="Lu H."/>
            <person name="Wang Q."/>
            <person name="Cui N."/>
            <person name="Li J."/>
            <person name="Chen X."/>
            <person name="Luo L."/>
            <person name="Yu J."/>
            <person name="Kang L."/>
            <person name="Cui F."/>
        </authorList>
    </citation>
    <scope>NUCLEOTIDE SEQUENCE [LARGE SCALE GENOMIC DNA]</scope>
    <source>
        <strain evidence="1">Lst14</strain>
    </source>
</reference>
<evidence type="ECO:0000313" key="1">
    <source>
        <dbReference type="EMBL" id="RZF36233.1"/>
    </source>
</evidence>
<dbReference type="AlphaFoldDB" id="A0A482WRV4"/>
<organism evidence="1 2">
    <name type="scientific">Laodelphax striatellus</name>
    <name type="common">Small brown planthopper</name>
    <name type="synonym">Delphax striatella</name>
    <dbReference type="NCBI Taxonomy" id="195883"/>
    <lineage>
        <taxon>Eukaryota</taxon>
        <taxon>Metazoa</taxon>
        <taxon>Ecdysozoa</taxon>
        <taxon>Arthropoda</taxon>
        <taxon>Hexapoda</taxon>
        <taxon>Insecta</taxon>
        <taxon>Pterygota</taxon>
        <taxon>Neoptera</taxon>
        <taxon>Paraneoptera</taxon>
        <taxon>Hemiptera</taxon>
        <taxon>Auchenorrhyncha</taxon>
        <taxon>Fulgoroidea</taxon>
        <taxon>Delphacidae</taxon>
        <taxon>Criomorphinae</taxon>
        <taxon>Laodelphax</taxon>
    </lineage>
</organism>
<protein>
    <submittedName>
        <fullName evidence="1">Uncharacterized protein</fullName>
    </submittedName>
</protein>
<sequence length="161" mass="17700">MANRTKSLMKPLRREPLQDLPMITAANSDEDTTSTITLAALAKRRVSFSGRNSVKEYVPCAEPICVMSTPAYEETYAHLSSDSSGLCNNSGQNDENNMSQTLVNKMSLNRPHLVAPSARNQNNRIVPQPLRNSLPHQQVATLAATHDDSLNTSDMCMTEPI</sequence>
<name>A0A482WRV4_LAOST</name>
<dbReference type="EMBL" id="QKKF02026785">
    <property type="protein sequence ID" value="RZF36233.1"/>
    <property type="molecule type" value="Genomic_DNA"/>
</dbReference>
<keyword evidence="2" id="KW-1185">Reference proteome</keyword>
<evidence type="ECO:0000313" key="2">
    <source>
        <dbReference type="Proteomes" id="UP000291343"/>
    </source>
</evidence>
<proteinExistence type="predicted"/>